<dbReference type="Pfam" id="PF00823">
    <property type="entry name" value="PPE"/>
    <property type="match status" value="1"/>
</dbReference>
<dbReference type="RefSeq" id="WP_065122966.1">
    <property type="nucleotide sequence ID" value="NZ_LZKQ01000276.1"/>
</dbReference>
<dbReference type="EMBL" id="LZKQ01000276">
    <property type="protein sequence ID" value="OBI76690.1"/>
    <property type="molecule type" value="Genomic_DNA"/>
</dbReference>
<evidence type="ECO:0000256" key="1">
    <source>
        <dbReference type="ARBA" id="ARBA00010652"/>
    </source>
</evidence>
<proteinExistence type="inferred from homology"/>
<dbReference type="Pfam" id="PF12484">
    <property type="entry name" value="PPE-SVP"/>
    <property type="match status" value="1"/>
</dbReference>
<name>A0A1A3BP02_MYCAS</name>
<organism evidence="4 5">
    <name type="scientific">Mycobacterium asiaticum</name>
    <dbReference type="NCBI Taxonomy" id="1790"/>
    <lineage>
        <taxon>Bacteria</taxon>
        <taxon>Bacillati</taxon>
        <taxon>Actinomycetota</taxon>
        <taxon>Actinomycetes</taxon>
        <taxon>Mycobacteriales</taxon>
        <taxon>Mycobacteriaceae</taxon>
        <taxon>Mycobacterium</taxon>
    </lineage>
</organism>
<evidence type="ECO:0000259" key="2">
    <source>
        <dbReference type="Pfam" id="PF00823"/>
    </source>
</evidence>
<dbReference type="PANTHER" id="PTHR46766">
    <property type="entry name" value="GLUTAMINE-RICH PROTEIN 2"/>
    <property type="match status" value="1"/>
</dbReference>
<evidence type="ECO:0000259" key="3">
    <source>
        <dbReference type="Pfam" id="PF12484"/>
    </source>
</evidence>
<dbReference type="Gene3D" id="1.20.1260.20">
    <property type="entry name" value="PPE superfamily"/>
    <property type="match status" value="1"/>
</dbReference>
<dbReference type="AlphaFoldDB" id="A0A1A3BP02"/>
<comment type="similarity">
    <text evidence="1">Belongs to the mycobacterial PPE family.</text>
</comment>
<dbReference type="InterPro" id="IPR022171">
    <property type="entry name" value="PPE_C"/>
</dbReference>
<dbReference type="InterPro" id="IPR000030">
    <property type="entry name" value="PPE_dom"/>
</dbReference>
<dbReference type="InterPro" id="IPR038332">
    <property type="entry name" value="PPE_sf"/>
</dbReference>
<evidence type="ECO:0008006" key="6">
    <source>
        <dbReference type="Google" id="ProtNLM"/>
    </source>
</evidence>
<comment type="caution">
    <text evidence="4">The sequence shown here is derived from an EMBL/GenBank/DDBJ whole genome shotgun (WGS) entry which is preliminary data.</text>
</comment>
<dbReference type="SUPFAM" id="SSF140459">
    <property type="entry name" value="PE/PPE dimer-like"/>
    <property type="match status" value="1"/>
</dbReference>
<dbReference type="Proteomes" id="UP000093795">
    <property type="component" value="Unassembled WGS sequence"/>
</dbReference>
<evidence type="ECO:0000313" key="4">
    <source>
        <dbReference type="EMBL" id="OBI76690.1"/>
    </source>
</evidence>
<accession>A0A1A3BP02</accession>
<dbReference type="GO" id="GO:0052572">
    <property type="term" value="P:response to host immune response"/>
    <property type="evidence" value="ECO:0007669"/>
    <property type="project" value="TreeGrafter"/>
</dbReference>
<evidence type="ECO:0000313" key="5">
    <source>
        <dbReference type="Proteomes" id="UP000093795"/>
    </source>
</evidence>
<reference evidence="4 5" key="1">
    <citation type="submission" date="2016-06" db="EMBL/GenBank/DDBJ databases">
        <authorList>
            <person name="Kjaerup R.B."/>
            <person name="Dalgaard T.S."/>
            <person name="Juul-Madsen H.R."/>
        </authorList>
    </citation>
    <scope>NUCLEOTIDE SEQUENCE [LARGE SCALE GENOMIC DNA]</scope>
    <source>
        <strain evidence="4 5">1081914.2</strain>
    </source>
</reference>
<gene>
    <name evidence="4" type="ORF">A9X01_03465</name>
</gene>
<dbReference type="OrthoDB" id="4727494at2"/>
<feature type="domain" description="PPE" evidence="2">
    <location>
        <begin position="6"/>
        <end position="167"/>
    </location>
</feature>
<dbReference type="STRING" id="1790.A5645_08075"/>
<sequence length="409" mass="40801">MPADLAALPPEVTSAMMYSGPGAASFMAAASSWNALAAELTSTAQGYDTVLMQLASEEWLGPASAMMAQAAQPYVAWLTGTAGLAEHAATQARAAAAAFEAAFAGVVPPPLVAANRASLAQALQTNILGLNNGVIAQLEAQYAEMWAQNASTMLNYAAASQAASRLTTFTEAPTIVNPAGSTTQAAAVAAAQAAPAASIQNSVQGFLNQITNSLGQLATPTGTANLVQQFGNGNPLLTEIWFLLSGQTTLPNNLGTFMTGYNNYAGFFYNTEGLPYFSVGMGNSFVQVAKSAGLLSAPAAAATPSVPIPPISGAVGAAGGQVAAGLGNGAHIGHLAVPASWPGASAAPPSVRPAVQMISEPIVAGEHASGGGNVLNGMPVVGAGNGRGPGAGPRYGFKPTVMPRPLPAG</sequence>
<protein>
    <recommendedName>
        <fullName evidence="6">PPE family protein</fullName>
    </recommendedName>
</protein>
<dbReference type="PANTHER" id="PTHR46766:SF1">
    <property type="entry name" value="GLUTAMINE-RICH PROTEIN 2"/>
    <property type="match status" value="1"/>
</dbReference>
<feature type="domain" description="PPE family C-terminal" evidence="3">
    <location>
        <begin position="323"/>
        <end position="405"/>
    </location>
</feature>